<keyword evidence="5" id="KW-0547">Nucleotide-binding</keyword>
<accession>A0A836YWM6</accession>
<dbReference type="AlphaFoldDB" id="A0A836YWM6"/>
<proteinExistence type="inferred from homology"/>
<comment type="subcellular location">
    <subcellularLocation>
        <location evidence="1">Cell membrane</location>
        <topology evidence="1">Peripheral membrane protein</topology>
    </subcellularLocation>
</comment>
<keyword evidence="4" id="KW-1003">Cell membrane</keyword>
<dbReference type="PANTHER" id="PTHR43297:SF2">
    <property type="entry name" value="DIPEPTIDE TRANSPORT ATP-BINDING PROTEIN DPPD"/>
    <property type="match status" value="1"/>
</dbReference>
<name>A0A836YWM6_9LACO</name>
<sequence length="333" mass="36923">MNDETLLSIRDLNTSFKINNKYYPAIKDINLDVCRDETLAIVGESGCGKSTLAQTVMGLLNLDDSKSSGKADFLGTNLIGLSESKINEIRGVKIGMIFQDPLSALDPLKRIGDQVVETLIYHTNDNAEKRTKRAIYLLHKVGIQNPERIIHEFPHQLSGGMRQRVVIAMAIACEPDLIIADEPTTALDVTIQAQILDLLKDIQKENHCGIIIITHDLGVVAEIADSVAVMYAGQIVELGTAIQVFNKPTHPYTRSLFRAIPQDDSDSDELYVIQGSVPSLVKMPTHGDLFAPRIPWVKAENHEDNPKMHNLGGGHFVRCTCYKHFKFPDGWGE</sequence>
<keyword evidence="6 9" id="KW-0067">ATP-binding</keyword>
<dbReference type="NCBIfam" id="TIGR01727">
    <property type="entry name" value="oligo_HPY"/>
    <property type="match status" value="1"/>
</dbReference>
<dbReference type="Proteomes" id="UP000026921">
    <property type="component" value="Unassembled WGS sequence"/>
</dbReference>
<feature type="domain" description="ABC transporter" evidence="8">
    <location>
        <begin position="9"/>
        <end position="257"/>
    </location>
</feature>
<dbReference type="EMBL" id="AZBY01000007">
    <property type="protein sequence ID" value="KDB01100.1"/>
    <property type="molecule type" value="Genomic_DNA"/>
</dbReference>
<dbReference type="GO" id="GO:0005524">
    <property type="term" value="F:ATP binding"/>
    <property type="evidence" value="ECO:0007669"/>
    <property type="project" value="UniProtKB-KW"/>
</dbReference>
<evidence type="ECO:0000256" key="2">
    <source>
        <dbReference type="ARBA" id="ARBA00005417"/>
    </source>
</evidence>
<dbReference type="PROSITE" id="PS00211">
    <property type="entry name" value="ABC_TRANSPORTER_1"/>
    <property type="match status" value="1"/>
</dbReference>
<dbReference type="GO" id="GO:0005886">
    <property type="term" value="C:plasma membrane"/>
    <property type="evidence" value="ECO:0007669"/>
    <property type="project" value="UniProtKB-SubCell"/>
</dbReference>
<evidence type="ECO:0000256" key="5">
    <source>
        <dbReference type="ARBA" id="ARBA00022741"/>
    </source>
</evidence>
<evidence type="ECO:0000313" key="9">
    <source>
        <dbReference type="EMBL" id="KDB01100.1"/>
    </source>
</evidence>
<evidence type="ECO:0000256" key="3">
    <source>
        <dbReference type="ARBA" id="ARBA00022448"/>
    </source>
</evidence>
<evidence type="ECO:0000256" key="6">
    <source>
        <dbReference type="ARBA" id="ARBA00022840"/>
    </source>
</evidence>
<dbReference type="Gene3D" id="3.40.50.300">
    <property type="entry name" value="P-loop containing nucleotide triphosphate hydrolases"/>
    <property type="match status" value="1"/>
</dbReference>
<dbReference type="PANTHER" id="PTHR43297">
    <property type="entry name" value="OLIGOPEPTIDE TRANSPORT ATP-BINDING PROTEIN APPD"/>
    <property type="match status" value="1"/>
</dbReference>
<dbReference type="InterPro" id="IPR017871">
    <property type="entry name" value="ABC_transporter-like_CS"/>
</dbReference>
<organism evidence="9 10">
    <name type="scientific">Apilactobacillus kunkeei EFB6</name>
    <dbReference type="NCBI Taxonomy" id="1419324"/>
    <lineage>
        <taxon>Bacteria</taxon>
        <taxon>Bacillati</taxon>
        <taxon>Bacillota</taxon>
        <taxon>Bacilli</taxon>
        <taxon>Lactobacillales</taxon>
        <taxon>Lactobacillaceae</taxon>
        <taxon>Apilactobacillus</taxon>
    </lineage>
</organism>
<dbReference type="PROSITE" id="PS50893">
    <property type="entry name" value="ABC_TRANSPORTER_2"/>
    <property type="match status" value="1"/>
</dbReference>
<evidence type="ECO:0000256" key="7">
    <source>
        <dbReference type="ARBA" id="ARBA00023136"/>
    </source>
</evidence>
<dbReference type="InterPro" id="IPR027417">
    <property type="entry name" value="P-loop_NTPase"/>
</dbReference>
<dbReference type="InterPro" id="IPR003593">
    <property type="entry name" value="AAA+_ATPase"/>
</dbReference>
<protein>
    <submittedName>
        <fullName evidence="9">Oligopeptide transport ATP-binding protein OppD</fullName>
    </submittedName>
</protein>
<gene>
    <name evidence="9" type="primary">oppD</name>
    <name evidence="9" type="ORF">LAKU_7c00150</name>
</gene>
<dbReference type="CDD" id="cd03257">
    <property type="entry name" value="ABC_NikE_OppD_transporters"/>
    <property type="match status" value="1"/>
</dbReference>
<keyword evidence="3" id="KW-0813">Transport</keyword>
<dbReference type="RefSeq" id="WP_034530566.1">
    <property type="nucleotide sequence ID" value="NZ_AZBY01000007.1"/>
</dbReference>
<evidence type="ECO:0000259" key="8">
    <source>
        <dbReference type="PROSITE" id="PS50893"/>
    </source>
</evidence>
<dbReference type="FunFam" id="3.40.50.300:FF:000016">
    <property type="entry name" value="Oligopeptide ABC transporter ATP-binding component"/>
    <property type="match status" value="1"/>
</dbReference>
<evidence type="ECO:0000256" key="4">
    <source>
        <dbReference type="ARBA" id="ARBA00022475"/>
    </source>
</evidence>
<dbReference type="Pfam" id="PF08352">
    <property type="entry name" value="oligo_HPY"/>
    <property type="match status" value="1"/>
</dbReference>
<dbReference type="InterPro" id="IPR003439">
    <property type="entry name" value="ABC_transporter-like_ATP-bd"/>
</dbReference>
<reference evidence="9 10" key="1">
    <citation type="journal article" date="2015" name="Stand. Genomic Sci.">
        <title>High quality draft genome of Lactobacillus kunkeei EFB6, isolated from a German European foulbrood outbreak of honeybees.</title>
        <authorList>
            <person name="Djukic M."/>
            <person name="Poehlein A."/>
            <person name="Strauss J."/>
            <person name="Tann F.J."/>
            <person name="Leimbach A."/>
            <person name="Hoppert M."/>
            <person name="Daniel R."/>
        </authorList>
    </citation>
    <scope>NUCLEOTIDE SEQUENCE [LARGE SCALE GENOMIC DNA]</scope>
    <source>
        <strain evidence="9 10">EFB6</strain>
    </source>
</reference>
<dbReference type="SUPFAM" id="SSF52540">
    <property type="entry name" value="P-loop containing nucleoside triphosphate hydrolases"/>
    <property type="match status" value="1"/>
</dbReference>
<comment type="caution">
    <text evidence="9">The sequence shown here is derived from an EMBL/GenBank/DDBJ whole genome shotgun (WGS) entry which is preliminary data.</text>
</comment>
<comment type="similarity">
    <text evidence="2">Belongs to the ABC transporter superfamily.</text>
</comment>
<keyword evidence="7" id="KW-0472">Membrane</keyword>
<evidence type="ECO:0000313" key="10">
    <source>
        <dbReference type="Proteomes" id="UP000026921"/>
    </source>
</evidence>
<dbReference type="GO" id="GO:0016887">
    <property type="term" value="F:ATP hydrolysis activity"/>
    <property type="evidence" value="ECO:0007669"/>
    <property type="project" value="InterPro"/>
</dbReference>
<evidence type="ECO:0000256" key="1">
    <source>
        <dbReference type="ARBA" id="ARBA00004202"/>
    </source>
</evidence>
<dbReference type="InterPro" id="IPR013563">
    <property type="entry name" value="Oligopep_ABC_C"/>
</dbReference>
<dbReference type="Pfam" id="PF00005">
    <property type="entry name" value="ABC_tran"/>
    <property type="match status" value="1"/>
</dbReference>
<dbReference type="InterPro" id="IPR050388">
    <property type="entry name" value="ABC_Ni/Peptide_Import"/>
</dbReference>
<dbReference type="GO" id="GO:0015833">
    <property type="term" value="P:peptide transport"/>
    <property type="evidence" value="ECO:0007669"/>
    <property type="project" value="InterPro"/>
</dbReference>
<dbReference type="SMART" id="SM00382">
    <property type="entry name" value="AAA"/>
    <property type="match status" value="1"/>
</dbReference>